<dbReference type="FunFam" id="3.40.50.300:FF:000640">
    <property type="entry name" value="MoxR family ATPase"/>
    <property type="match status" value="1"/>
</dbReference>
<dbReference type="InterPro" id="IPR027417">
    <property type="entry name" value="P-loop_NTPase"/>
</dbReference>
<dbReference type="CDD" id="cd00009">
    <property type="entry name" value="AAA"/>
    <property type="match status" value="1"/>
</dbReference>
<feature type="domain" description="ATPase AAA-3" evidence="4">
    <location>
        <begin position="37"/>
        <end position="167"/>
    </location>
</feature>
<comment type="similarity">
    <text evidence="3">Belongs to the MoxR family.</text>
</comment>
<dbReference type="Gene3D" id="3.40.50.300">
    <property type="entry name" value="P-loop containing nucleotide triphosphate hydrolases"/>
    <property type="match status" value="1"/>
</dbReference>
<sequence>MSTREQAVKILENMKRVIIGKDDVLEKVLICLLARGHLLIEDVPGVGKTTMVKTLAKSVNLSYSRMQFTPDMMPSDITGITLYNKTEERFMFKKGPIFNQIILADEINRTSPKTQASLLQAMEEGEVSIDEETYQLKKPFMVLATQNPIEYQGTFPLPEAQLDRFLMRVSLGYPGVIEEKEIIVNYKESKSLNKISAVASEEDIVRMQDEVDEVHVHEDILHYIVGISNASRSHSDIHLGASPRVSIDLYRGARALAFVRGRDYVIPDDVKEIVPYVLGHRLILSAEARIEGRRVEDIIKDVLKRVHVPVVSAIEG</sequence>
<evidence type="ECO:0000256" key="2">
    <source>
        <dbReference type="ARBA" id="ARBA00022840"/>
    </source>
</evidence>
<dbReference type="Pfam" id="PF07726">
    <property type="entry name" value="AAA_3"/>
    <property type="match status" value="1"/>
</dbReference>
<evidence type="ECO:0000256" key="1">
    <source>
        <dbReference type="ARBA" id="ARBA00022741"/>
    </source>
</evidence>
<dbReference type="PANTHER" id="PTHR42759:SF5">
    <property type="entry name" value="METHANOL DEHYDROGENASE REGULATOR"/>
    <property type="match status" value="1"/>
</dbReference>
<dbReference type="InterPro" id="IPR011703">
    <property type="entry name" value="ATPase_AAA-3"/>
</dbReference>
<dbReference type="STRING" id="1120976.SAMN03080606_00204"/>
<dbReference type="InterPro" id="IPR041628">
    <property type="entry name" value="ChlI/MoxR_AAA_lid"/>
</dbReference>
<evidence type="ECO:0000259" key="5">
    <source>
        <dbReference type="Pfam" id="PF17863"/>
    </source>
</evidence>
<dbReference type="Gene3D" id="1.10.8.80">
    <property type="entry name" value="Magnesium chelatase subunit I, C-Terminal domain"/>
    <property type="match status" value="1"/>
</dbReference>
<gene>
    <name evidence="6" type="ORF">SAMN03080606_00204</name>
</gene>
<name>A0A1G5AMD2_9FIRM</name>
<keyword evidence="1" id="KW-0547">Nucleotide-binding</keyword>
<protein>
    <submittedName>
        <fullName evidence="6">MoxR-like ATPase</fullName>
    </submittedName>
</protein>
<dbReference type="Pfam" id="PF17863">
    <property type="entry name" value="AAA_lid_2"/>
    <property type="match status" value="1"/>
</dbReference>
<dbReference type="SUPFAM" id="SSF52540">
    <property type="entry name" value="P-loop containing nucleoside triphosphate hydrolases"/>
    <property type="match status" value="1"/>
</dbReference>
<accession>A0A1G5AMD2</accession>
<reference evidence="6 7" key="1">
    <citation type="submission" date="2016-10" db="EMBL/GenBank/DDBJ databases">
        <authorList>
            <person name="de Groot N.N."/>
        </authorList>
    </citation>
    <scope>NUCLEOTIDE SEQUENCE [LARGE SCALE GENOMIC DNA]</scope>
    <source>
        <strain evidence="6 7">DSM 18978</strain>
    </source>
</reference>
<organism evidence="6 7">
    <name type="scientific">Alkaliphilus peptidifermentans DSM 18978</name>
    <dbReference type="NCBI Taxonomy" id="1120976"/>
    <lineage>
        <taxon>Bacteria</taxon>
        <taxon>Bacillati</taxon>
        <taxon>Bacillota</taxon>
        <taxon>Clostridia</taxon>
        <taxon>Peptostreptococcales</taxon>
        <taxon>Natronincolaceae</taxon>
        <taxon>Alkaliphilus</taxon>
    </lineage>
</organism>
<dbReference type="AlphaFoldDB" id="A0A1G5AMD2"/>
<dbReference type="EMBL" id="FMUS01000001">
    <property type="protein sequence ID" value="SCX79012.1"/>
    <property type="molecule type" value="Genomic_DNA"/>
</dbReference>
<dbReference type="InterPro" id="IPR050764">
    <property type="entry name" value="CbbQ/NirQ/NorQ/GpvN"/>
</dbReference>
<keyword evidence="2" id="KW-0067">ATP-binding</keyword>
<feature type="domain" description="ChlI/MoxR AAA lid" evidence="5">
    <location>
        <begin position="230"/>
        <end position="301"/>
    </location>
</feature>
<dbReference type="OrthoDB" id="9808397at2"/>
<dbReference type="GO" id="GO:0005524">
    <property type="term" value="F:ATP binding"/>
    <property type="evidence" value="ECO:0007669"/>
    <property type="project" value="UniProtKB-KW"/>
</dbReference>
<dbReference type="PANTHER" id="PTHR42759">
    <property type="entry name" value="MOXR FAMILY PROTEIN"/>
    <property type="match status" value="1"/>
</dbReference>
<evidence type="ECO:0000259" key="4">
    <source>
        <dbReference type="Pfam" id="PF07726"/>
    </source>
</evidence>
<keyword evidence="7" id="KW-1185">Reference proteome</keyword>
<dbReference type="GO" id="GO:0016887">
    <property type="term" value="F:ATP hydrolysis activity"/>
    <property type="evidence" value="ECO:0007669"/>
    <property type="project" value="InterPro"/>
</dbReference>
<dbReference type="Proteomes" id="UP000198636">
    <property type="component" value="Unassembled WGS sequence"/>
</dbReference>
<proteinExistence type="inferred from homology"/>
<dbReference type="RefSeq" id="WP_091538929.1">
    <property type="nucleotide sequence ID" value="NZ_FMUS01000001.1"/>
</dbReference>
<evidence type="ECO:0000256" key="3">
    <source>
        <dbReference type="ARBA" id="ARBA00061607"/>
    </source>
</evidence>
<dbReference type="PIRSF" id="PIRSF002849">
    <property type="entry name" value="AAA_ATPase_chaperone_MoxR_prd"/>
    <property type="match status" value="1"/>
</dbReference>
<evidence type="ECO:0000313" key="6">
    <source>
        <dbReference type="EMBL" id="SCX79012.1"/>
    </source>
</evidence>
<evidence type="ECO:0000313" key="7">
    <source>
        <dbReference type="Proteomes" id="UP000198636"/>
    </source>
</evidence>